<dbReference type="Gene3D" id="3.90.550.10">
    <property type="entry name" value="Spore Coat Polysaccharide Biosynthesis Protein SpsA, Chain A"/>
    <property type="match status" value="1"/>
</dbReference>
<proteinExistence type="predicted"/>
<evidence type="ECO:0000313" key="3">
    <source>
        <dbReference type="Proteomes" id="UP000030003"/>
    </source>
</evidence>
<dbReference type="PANTHER" id="PTHR43179">
    <property type="entry name" value="RHAMNOSYLTRANSFERASE WBBL"/>
    <property type="match status" value="1"/>
</dbReference>
<keyword evidence="2" id="KW-0808">Transferase</keyword>
<accession>A0A0A0M9H9</accession>
<reference evidence="2 3" key="1">
    <citation type="submission" date="2013-08" db="EMBL/GenBank/DDBJ databases">
        <title>Genomic analysis of Lysobacter defluvii.</title>
        <authorList>
            <person name="Wang Q."/>
            <person name="Wang G."/>
        </authorList>
    </citation>
    <scope>NUCLEOTIDE SEQUENCE [LARGE SCALE GENOMIC DNA]</scope>
    <source>
        <strain evidence="2 3">IMMIB APB-9</strain>
    </source>
</reference>
<dbReference type="InterPro" id="IPR029044">
    <property type="entry name" value="Nucleotide-diphossugar_trans"/>
</dbReference>
<dbReference type="eggNOG" id="COG1216">
    <property type="taxonomic scope" value="Bacteria"/>
</dbReference>
<comment type="caution">
    <text evidence="2">The sequence shown here is derived from an EMBL/GenBank/DDBJ whole genome shotgun (WGS) entry which is preliminary data.</text>
</comment>
<dbReference type="Proteomes" id="UP000030003">
    <property type="component" value="Unassembled WGS sequence"/>
</dbReference>
<dbReference type="Pfam" id="PF13692">
    <property type="entry name" value="Glyco_trans_1_4"/>
    <property type="match status" value="1"/>
</dbReference>
<gene>
    <name evidence="2" type="ORF">N791_00690</name>
</gene>
<dbReference type="eggNOG" id="COG0438">
    <property type="taxonomic scope" value="Bacteria"/>
</dbReference>
<dbReference type="EMBL" id="AVBH01000060">
    <property type="protein sequence ID" value="KGO98647.1"/>
    <property type="molecule type" value="Genomic_DNA"/>
</dbReference>
<dbReference type="CDD" id="cd03801">
    <property type="entry name" value="GT4_PimA-like"/>
    <property type="match status" value="1"/>
</dbReference>
<dbReference type="Pfam" id="PF00535">
    <property type="entry name" value="Glycos_transf_2"/>
    <property type="match status" value="1"/>
</dbReference>
<dbReference type="CDD" id="cd04186">
    <property type="entry name" value="GT_2_like_c"/>
    <property type="match status" value="1"/>
</dbReference>
<dbReference type="AlphaFoldDB" id="A0A0A0M9H9"/>
<sequence>MPITAADLRFLIDRATGLAWRGLGSLRTRGLRPTLERVARQLRPVPTAQRATAWMPDEAPFAAFTVPASDAPVASIVIPVFNHSAHTVRCLRSIAAHPPATPVEIIVADDGSGDDTLALLRRVEGLRLHPRPANGGFIAACNDGLALARGEYVVFLNNDTVPQPGWLDTLLGTFASEPGTGIAGARLLYPDGRLQEAGGAIYRDGSADKLGRLREPAHPAFSFLRRVDYCSGAAIAVPRALMQELGGFDHHFAPAFYEDTDLAMKVRARGLQVLCNPFSEVVHVEGATAGTDTRHGVKAHQVVNQQRFAERWADALARHPAPGAPETALTDRLYGRTVLVVDALTPRPDRDSGSLRLVNLMRLLRDEGAHVVFAAADRGHDGDYTTALQRLGIEAWHAPQMARWPAWLREHGPRFDVALVSRHYVMREMLPLLRRHAPRAKLVFDSVDLHYLRERRGAEVSGDPAALRAANRTRALELDVIGRSDATLVVSEVERALLREDAPGARVEVLSNLHEPGGEGLPLEQRRDVMFVGGFRHPPNVDAVEWFVGEIWPRVRAQRPGVLFHCIGGDVPARIAALGEQPGVRVHGHVPDLAPWLEGCRVAVAPLRYGAGVKGKVNQPMAHGLPVVATNCAVEGMHLVPGGDVMLAGEADTFADAVLRLLDEDDLWHRLSANGRENVRRHFSPDAARAVVRELLAR</sequence>
<keyword evidence="3" id="KW-1185">Reference proteome</keyword>
<dbReference type="InterPro" id="IPR001173">
    <property type="entry name" value="Glyco_trans_2-like"/>
</dbReference>
<dbReference type="SUPFAM" id="SSF53448">
    <property type="entry name" value="Nucleotide-diphospho-sugar transferases"/>
    <property type="match status" value="1"/>
</dbReference>
<dbReference type="OrthoDB" id="9807209at2"/>
<dbReference type="GO" id="GO:0016740">
    <property type="term" value="F:transferase activity"/>
    <property type="evidence" value="ECO:0007669"/>
    <property type="project" value="UniProtKB-KW"/>
</dbReference>
<dbReference type="Gene3D" id="3.40.50.2000">
    <property type="entry name" value="Glycogen Phosphorylase B"/>
    <property type="match status" value="1"/>
</dbReference>
<dbReference type="STRING" id="1385515.GCA_000423325_01905"/>
<name>A0A0A0M9H9_9GAMM</name>
<organism evidence="2 3">
    <name type="scientific">Lysobacter defluvii IMMIB APB-9 = DSM 18482</name>
    <dbReference type="NCBI Taxonomy" id="1385515"/>
    <lineage>
        <taxon>Bacteria</taxon>
        <taxon>Pseudomonadati</taxon>
        <taxon>Pseudomonadota</taxon>
        <taxon>Gammaproteobacteria</taxon>
        <taxon>Lysobacterales</taxon>
        <taxon>Lysobacteraceae</taxon>
        <taxon>Novilysobacter</taxon>
    </lineage>
</organism>
<dbReference type="PANTHER" id="PTHR43179:SF7">
    <property type="entry name" value="RHAMNOSYLTRANSFERASE WBBL"/>
    <property type="match status" value="1"/>
</dbReference>
<evidence type="ECO:0000313" key="2">
    <source>
        <dbReference type="EMBL" id="KGO98647.1"/>
    </source>
</evidence>
<dbReference type="SUPFAM" id="SSF53756">
    <property type="entry name" value="UDP-Glycosyltransferase/glycogen phosphorylase"/>
    <property type="match status" value="1"/>
</dbReference>
<protein>
    <submittedName>
        <fullName evidence="2">Glycosyl transferase</fullName>
    </submittedName>
</protein>
<dbReference type="RefSeq" id="WP_027070597.1">
    <property type="nucleotide sequence ID" value="NZ_AVBH01000060.1"/>
</dbReference>
<evidence type="ECO:0000259" key="1">
    <source>
        <dbReference type="Pfam" id="PF00535"/>
    </source>
</evidence>
<feature type="domain" description="Glycosyltransferase 2-like" evidence="1">
    <location>
        <begin position="75"/>
        <end position="197"/>
    </location>
</feature>